<sequence>MIDEELNDLTGGSAEDGMFADLGHFTTGAIPVDAVVKRGAAIRNRRRLVGGGVLAAAAALTIGVPVAIAGGSGPGAEAASGHTVVVDRPAEDAAQKITFSGSVDGRKWSRTLTSHCGTGPEATGAECMIREIGADSSPIGVMTRDERHHQEGDFYFAEFGPDVDYVVMTLATGDRVTVPALVADDGYRGAYFELPRNSTVGQLVAYDKESREIAHTAAGTVALSPGVHLTNTPKWYRPDGSMLDTSVPTVDVAAGTSGKQAWTITVTLNPYGRCFAERIGITEVDLCNSPRLQVNKNNPGGGGPQDAFVSGEVDLKTTRVDVALSDGTVQHLTPVRSHGYAFVGTYVPEGLTVASITPVTGTNS</sequence>
<proteinExistence type="predicted"/>
<keyword evidence="3" id="KW-1185">Reference proteome</keyword>
<comment type="caution">
    <text evidence="2">The sequence shown here is derived from an EMBL/GenBank/DDBJ whole genome shotgun (WGS) entry which is preliminary data.</text>
</comment>
<keyword evidence="1" id="KW-1133">Transmembrane helix</keyword>
<gene>
    <name evidence="2" type="ORF">GCM10009838_02460</name>
</gene>
<reference evidence="2 3" key="1">
    <citation type="journal article" date="2019" name="Int. J. Syst. Evol. Microbiol.">
        <title>The Global Catalogue of Microorganisms (GCM) 10K type strain sequencing project: providing services to taxonomists for standard genome sequencing and annotation.</title>
        <authorList>
            <consortium name="The Broad Institute Genomics Platform"/>
            <consortium name="The Broad Institute Genome Sequencing Center for Infectious Disease"/>
            <person name="Wu L."/>
            <person name="Ma J."/>
        </authorList>
    </citation>
    <scope>NUCLEOTIDE SEQUENCE [LARGE SCALE GENOMIC DNA]</scope>
    <source>
        <strain evidence="2 3">JCM 16013</strain>
    </source>
</reference>
<protein>
    <submittedName>
        <fullName evidence="2">Uncharacterized protein</fullName>
    </submittedName>
</protein>
<evidence type="ECO:0000256" key="1">
    <source>
        <dbReference type="SAM" id="Phobius"/>
    </source>
</evidence>
<accession>A0ABN2QET9</accession>
<evidence type="ECO:0000313" key="3">
    <source>
        <dbReference type="Proteomes" id="UP001499854"/>
    </source>
</evidence>
<keyword evidence="1" id="KW-0472">Membrane</keyword>
<dbReference type="EMBL" id="BAAAQM010000001">
    <property type="protein sequence ID" value="GAA1950871.1"/>
    <property type="molecule type" value="Genomic_DNA"/>
</dbReference>
<dbReference type="Proteomes" id="UP001499854">
    <property type="component" value="Unassembled WGS sequence"/>
</dbReference>
<feature type="transmembrane region" description="Helical" evidence="1">
    <location>
        <begin position="48"/>
        <end position="68"/>
    </location>
</feature>
<dbReference type="RefSeq" id="WP_344654987.1">
    <property type="nucleotide sequence ID" value="NZ_BAAAQM010000001.1"/>
</dbReference>
<name>A0ABN2QET9_9ACTN</name>
<keyword evidence="1" id="KW-0812">Transmembrane</keyword>
<organism evidence="2 3">
    <name type="scientific">Catenulispora subtropica</name>
    <dbReference type="NCBI Taxonomy" id="450798"/>
    <lineage>
        <taxon>Bacteria</taxon>
        <taxon>Bacillati</taxon>
        <taxon>Actinomycetota</taxon>
        <taxon>Actinomycetes</taxon>
        <taxon>Catenulisporales</taxon>
        <taxon>Catenulisporaceae</taxon>
        <taxon>Catenulispora</taxon>
    </lineage>
</organism>
<evidence type="ECO:0000313" key="2">
    <source>
        <dbReference type="EMBL" id="GAA1950871.1"/>
    </source>
</evidence>